<reference evidence="1 2" key="1">
    <citation type="submission" date="2023-05" db="EMBL/GenBank/DDBJ databases">
        <title>Corynebacterium suedekumii sp. nov. and Corynebacterium breve sp. nov. isolated from raw cow's milk.</title>
        <authorList>
            <person name="Baer M.K."/>
            <person name="Mehl L."/>
            <person name="Hellmuth R."/>
            <person name="Marke G."/>
            <person name="Lipski A."/>
        </authorList>
    </citation>
    <scope>NUCLEOTIDE SEQUENCE [LARGE SCALE GENOMIC DNA]</scope>
    <source>
        <strain evidence="1 2">R4</strain>
    </source>
</reference>
<dbReference type="Proteomes" id="UP001225598">
    <property type="component" value="Chromosome"/>
</dbReference>
<name>A0ABY8VGF7_9CORY</name>
<organism evidence="1 2">
    <name type="scientific">Corynebacterium breve</name>
    <dbReference type="NCBI Taxonomy" id="3049799"/>
    <lineage>
        <taxon>Bacteria</taxon>
        <taxon>Bacillati</taxon>
        <taxon>Actinomycetota</taxon>
        <taxon>Actinomycetes</taxon>
        <taxon>Mycobacteriales</taxon>
        <taxon>Corynebacteriaceae</taxon>
        <taxon>Corynebacterium</taxon>
    </lineage>
</organism>
<evidence type="ECO:0000313" key="1">
    <source>
        <dbReference type="EMBL" id="WIM67353.1"/>
    </source>
</evidence>
<dbReference type="EMBL" id="CP126969">
    <property type="protein sequence ID" value="WIM67353.1"/>
    <property type="molecule type" value="Genomic_DNA"/>
</dbReference>
<protein>
    <recommendedName>
        <fullName evidence="3">Lipoprotein</fullName>
    </recommendedName>
</protein>
<evidence type="ECO:0000313" key="2">
    <source>
        <dbReference type="Proteomes" id="UP001225598"/>
    </source>
</evidence>
<keyword evidence="2" id="KW-1185">Reference proteome</keyword>
<proteinExistence type="predicted"/>
<accession>A0ABY8VGF7</accession>
<dbReference type="RefSeq" id="WP_284824391.1">
    <property type="nucleotide sequence ID" value="NZ_CP126969.1"/>
</dbReference>
<evidence type="ECO:0008006" key="3">
    <source>
        <dbReference type="Google" id="ProtNLM"/>
    </source>
</evidence>
<gene>
    <name evidence="1" type="ORF">QP027_09630</name>
</gene>
<sequence length="165" mass="18300">MKRVVASLSAISIMTLGVSGCSFDISIGTTSSTYAPPPSTASSIAEEIAQPSNAETQAICDDFFEVYDEFESTPNLMELEDSTDIADNREAINLQANMLDSAADVMPEQHKHIFEDAATEMRNFAAMPDDDFQYYFWEAGQEEVIEKFKATERASTFLEELGCYE</sequence>
<dbReference type="PROSITE" id="PS51257">
    <property type="entry name" value="PROKAR_LIPOPROTEIN"/>
    <property type="match status" value="1"/>
</dbReference>